<evidence type="ECO:0000313" key="2">
    <source>
        <dbReference type="EMBL" id="KZT63469.1"/>
    </source>
</evidence>
<organism evidence="2 3">
    <name type="scientific">Daedalea quercina L-15889</name>
    <dbReference type="NCBI Taxonomy" id="1314783"/>
    <lineage>
        <taxon>Eukaryota</taxon>
        <taxon>Fungi</taxon>
        <taxon>Dikarya</taxon>
        <taxon>Basidiomycota</taxon>
        <taxon>Agaricomycotina</taxon>
        <taxon>Agaricomycetes</taxon>
        <taxon>Polyporales</taxon>
        <taxon>Fomitopsis</taxon>
    </lineage>
</organism>
<evidence type="ECO:0000256" key="1">
    <source>
        <dbReference type="SAM" id="MobiDB-lite"/>
    </source>
</evidence>
<dbReference type="PANTHER" id="PTHR31912:SF34">
    <property type="entry name" value="NOTOCHORD-RELATED PROTEIN"/>
    <property type="match status" value="1"/>
</dbReference>
<dbReference type="AlphaFoldDB" id="A0A165KQV1"/>
<protein>
    <submittedName>
        <fullName evidence="2">Uncharacterized protein</fullName>
    </submittedName>
</protein>
<name>A0A165KQV1_9APHY</name>
<dbReference type="STRING" id="1314783.A0A165KQV1"/>
<reference evidence="2 3" key="1">
    <citation type="journal article" date="2016" name="Mol. Biol. Evol.">
        <title>Comparative Genomics of Early-Diverging Mushroom-Forming Fungi Provides Insights into the Origins of Lignocellulose Decay Capabilities.</title>
        <authorList>
            <person name="Nagy L.G."/>
            <person name="Riley R."/>
            <person name="Tritt A."/>
            <person name="Adam C."/>
            <person name="Daum C."/>
            <person name="Floudas D."/>
            <person name="Sun H."/>
            <person name="Yadav J.S."/>
            <person name="Pangilinan J."/>
            <person name="Larsson K.H."/>
            <person name="Matsuura K."/>
            <person name="Barry K."/>
            <person name="Labutti K."/>
            <person name="Kuo R."/>
            <person name="Ohm R.A."/>
            <person name="Bhattacharya S.S."/>
            <person name="Shirouzu T."/>
            <person name="Yoshinaga Y."/>
            <person name="Martin F.M."/>
            <person name="Grigoriev I.V."/>
            <person name="Hibbett D.S."/>
        </authorList>
    </citation>
    <scope>NUCLEOTIDE SEQUENCE [LARGE SCALE GENOMIC DNA]</scope>
    <source>
        <strain evidence="2 3">L-15889</strain>
    </source>
</reference>
<keyword evidence="3" id="KW-1185">Reference proteome</keyword>
<proteinExistence type="predicted"/>
<feature type="region of interest" description="Disordered" evidence="1">
    <location>
        <begin position="908"/>
        <end position="997"/>
    </location>
</feature>
<sequence>MYDRPEQDPWYPFGSKAMFILDLLDNLPRLRLSNDHFKVILWALKELGVHGVLALSAFRKKQESLQKECGIHTDAKCSPDGSVFYQNRTADLISLWLDDEHAIVTLISGLRQSQWYHTPMWARGSIHWFVGELAQLNSGKLVIPHAWFRYCSGGAVYAEGYEVIVRADGHSLDAKLDTTIIFPASDLQFNYFDLAAYGLSDKLAGMRTLPRMLASAPHNHSLSGPLPKGAWGDDVSGNRSKQYNEHTNIYLAHANLPHAKLSQEYFGEVLFRIIPCLFPADNPQASESCSHIGLHGNKWCRRCMLGGTEREHETDEGYEAHFKVDPNKLRNATQTVHEVQTQIRLAALGIKQDITDQQRESGVKDKLAEHWIKILLERARDEQKRRIPTDARLKGLHGEERAHLVLEVKKEIQAELLEWLVQQPPDSYNNLPADSPLRTQLRPGDHFNSLLTLDGIDIHRETPVELLHTYLLGQVKYVWHFTHSSWSAKHLDFFATRLQASSVNGLNVMPIRARYIVQYKDNLIGKHFKVLQQLGIFHLDDSMCPEIVQELWKATGELGALLWFTEIDDMDTYLSDLAVLIANVLDIWSLIDPKRIFVKPKLHLLLHLLFDIGDHGPAGFVLSNHQAPSRDIAWACADMDRFKHQVSGGWWLNNAGHFVQAGENIQQYFNSPELQRRLGYVHRSQPSPGTIHSKKSKPKIITWELVSHRQPALGDRHRPDTQWIDCISVAARTGDICKARSWVIYEYDGTTLVGRVEQILKSAPDQVAQDACSDPLEDVIIVERHFRMPELLKIPDESFDPVKPQVHGILNAPSPLYTSSGFDETSLMLLQDVVCILNVQHNCYDKRTLTEAEEPCIEHKDDERYLINTHALHNAALLRKILPRHLTAPIPFIDPAKREAEHLKMAASLRTTQSDRRAKGAEARSERRKQAASKSDVNDPNHGKTTQGVPGNPPRPQPRKRARVADHDESDIRGGERVVRQGGDSFAGTPQLLAESV</sequence>
<feature type="compositionally biased region" description="Basic and acidic residues" evidence="1">
    <location>
        <begin position="963"/>
        <end position="979"/>
    </location>
</feature>
<dbReference type="PANTHER" id="PTHR31912">
    <property type="entry name" value="IP13529P"/>
    <property type="match status" value="1"/>
</dbReference>
<evidence type="ECO:0000313" key="3">
    <source>
        <dbReference type="Proteomes" id="UP000076727"/>
    </source>
</evidence>
<accession>A0A165KQV1</accession>
<dbReference type="Proteomes" id="UP000076727">
    <property type="component" value="Unassembled WGS sequence"/>
</dbReference>
<dbReference type="OrthoDB" id="2791548at2759"/>
<feature type="compositionally biased region" description="Basic and acidic residues" evidence="1">
    <location>
        <begin position="913"/>
        <end position="929"/>
    </location>
</feature>
<gene>
    <name evidence="2" type="ORF">DAEQUDRAFT_741901</name>
</gene>
<dbReference type="EMBL" id="KV429181">
    <property type="protein sequence ID" value="KZT63469.1"/>
    <property type="molecule type" value="Genomic_DNA"/>
</dbReference>